<feature type="signal peptide" evidence="1">
    <location>
        <begin position="1"/>
        <end position="23"/>
    </location>
</feature>
<gene>
    <name evidence="2" type="ORF">BKH31_05725</name>
</gene>
<keyword evidence="1" id="KW-0732">Signal</keyword>
<comment type="caution">
    <text evidence="2">The sequence shown here is derived from an EMBL/GenBank/DDBJ whole genome shotgun (WGS) entry which is preliminary data.</text>
</comment>
<dbReference type="AlphaFoldDB" id="A0A1Q8VFU5"/>
<feature type="chain" id="PRO_5039707398" evidence="1">
    <location>
        <begin position="24"/>
        <end position="203"/>
    </location>
</feature>
<organism evidence="2 3">
    <name type="scientific">Actinomyces oris</name>
    <dbReference type="NCBI Taxonomy" id="544580"/>
    <lineage>
        <taxon>Bacteria</taxon>
        <taxon>Bacillati</taxon>
        <taxon>Actinomycetota</taxon>
        <taxon>Actinomycetes</taxon>
        <taxon>Actinomycetales</taxon>
        <taxon>Actinomycetaceae</taxon>
        <taxon>Actinomyces</taxon>
    </lineage>
</organism>
<dbReference type="EMBL" id="MSKK01000020">
    <property type="protein sequence ID" value="OLO46972.1"/>
    <property type="molecule type" value="Genomic_DNA"/>
</dbReference>
<evidence type="ECO:0000313" key="2">
    <source>
        <dbReference type="EMBL" id="OLO46972.1"/>
    </source>
</evidence>
<reference evidence="2 3" key="1">
    <citation type="submission" date="2016-12" db="EMBL/GenBank/DDBJ databases">
        <title>Genomic comparison of strains in the 'Actinomyces naeslundii' group.</title>
        <authorList>
            <person name="Mughal S.R."/>
            <person name="Do T."/>
            <person name="Gilbert S.C."/>
            <person name="Witherden E.A."/>
            <person name="Didelot X."/>
            <person name="Beighton D."/>
        </authorList>
    </citation>
    <scope>NUCLEOTIDE SEQUENCE [LARGE SCALE GENOMIC DNA]</scope>
    <source>
        <strain evidence="2 3">R21091</strain>
    </source>
</reference>
<dbReference type="Proteomes" id="UP000186471">
    <property type="component" value="Unassembled WGS sequence"/>
</dbReference>
<dbReference type="PROSITE" id="PS51257">
    <property type="entry name" value="PROKAR_LIPOPROTEIN"/>
    <property type="match status" value="1"/>
</dbReference>
<proteinExistence type="predicted"/>
<protein>
    <submittedName>
        <fullName evidence="2">Uncharacterized protein</fullName>
    </submittedName>
</protein>
<sequence length="203" mass="22251">MCSRKSFCATSSSFAASSLLLVACGRTTETVPLSKLKAIADTPQPHSSTTPRETSPNQWVEISHHGISFNLPTSFKGPQQHSDWGMYEVSYDLADDKSSIVQRLMCSGVSTEPKNPEGIRQSVNLINKGIIENYKEVKRISWDADQNNAIERIFFYWGPDTDSPGWTWMIASSAGVGVVTIFGAYQDDGLRNGIEPSLSLKGA</sequence>
<name>A0A1Q8VFU5_9ACTO</name>
<evidence type="ECO:0000313" key="3">
    <source>
        <dbReference type="Proteomes" id="UP000186471"/>
    </source>
</evidence>
<evidence type="ECO:0000256" key="1">
    <source>
        <dbReference type="SAM" id="SignalP"/>
    </source>
</evidence>
<accession>A0A1Q8VFU5</accession>